<feature type="domain" description="Beta-lactamase-related" evidence="1">
    <location>
        <begin position="25"/>
        <end position="383"/>
    </location>
</feature>
<dbReference type="PANTHER" id="PTHR46825">
    <property type="entry name" value="D-ALANYL-D-ALANINE-CARBOXYPEPTIDASE/ENDOPEPTIDASE AMPH"/>
    <property type="match status" value="1"/>
</dbReference>
<dbReference type="KEGG" id="gog:C1280_34390"/>
<dbReference type="InterPro" id="IPR001466">
    <property type="entry name" value="Beta-lactam-related"/>
</dbReference>
<dbReference type="EMBL" id="CP025958">
    <property type="protein sequence ID" value="AWM41594.1"/>
    <property type="molecule type" value="Genomic_DNA"/>
</dbReference>
<name>A0A2Z3HIE4_9BACT</name>
<protein>
    <submittedName>
        <fullName evidence="2">D-aminoacylase</fullName>
    </submittedName>
</protein>
<proteinExistence type="predicted"/>
<sequence length="414" mass="44887">MGLQAFAEPPPVPTTGAENANLEPFDQLFQSFLARHKLPGAAVAVARGGKLVYARGFGFADAEQKVPVAPDARFRIASVSKPITAVAVLMLAEQGKLKLDDAVLKYIKLKPAPASGVELDERWQKVTVRQCLRHTGGWDRDREGGFDPIAVPGRVRRALKLDGPPTPDDIVRYMMGQPLDFGPGARFAYSNLGYLVLSRVLEAVTGQRYESWVKKHVFGPLGATTPALARGLPENRSKAEVSYHDAKGRKGACLYPPRAGRQVPLPDGAMNVEAFEAHGGWVASAVDLVRFASAFDGARTSPLLSGASIRDMWARPDGAAGFGPDKKPREVYYGCGWNVRPVGDGKLNAWHDGWIPGTNTLLVRRWDGLSWAVLFNTDSTPEGDAPSGLIDAPVHRAAGKVQKWPDGDLFEKFM</sequence>
<keyword evidence="3" id="KW-1185">Reference proteome</keyword>
<dbReference type="InterPro" id="IPR012338">
    <property type="entry name" value="Beta-lactam/transpept-like"/>
</dbReference>
<dbReference type="Proteomes" id="UP000245802">
    <property type="component" value="Chromosome"/>
</dbReference>
<dbReference type="Gene3D" id="3.40.710.10">
    <property type="entry name" value="DD-peptidase/beta-lactamase superfamily"/>
    <property type="match status" value="1"/>
</dbReference>
<gene>
    <name evidence="2" type="ORF">C1280_34390</name>
</gene>
<evidence type="ECO:0000259" key="1">
    <source>
        <dbReference type="Pfam" id="PF00144"/>
    </source>
</evidence>
<dbReference type="OrthoDB" id="9797709at2"/>
<dbReference type="RefSeq" id="WP_010035646.1">
    <property type="nucleotide sequence ID" value="NZ_CP025958.1"/>
</dbReference>
<organism evidence="2 3">
    <name type="scientific">Gemmata obscuriglobus</name>
    <dbReference type="NCBI Taxonomy" id="114"/>
    <lineage>
        <taxon>Bacteria</taxon>
        <taxon>Pseudomonadati</taxon>
        <taxon>Planctomycetota</taxon>
        <taxon>Planctomycetia</taxon>
        <taxon>Gemmatales</taxon>
        <taxon>Gemmataceae</taxon>
        <taxon>Gemmata</taxon>
    </lineage>
</organism>
<accession>A0A2Z3HIE4</accession>
<reference evidence="2 3" key="1">
    <citation type="submission" date="2018-01" db="EMBL/GenBank/DDBJ databases">
        <title>G. obscuriglobus.</title>
        <authorList>
            <person name="Franke J."/>
            <person name="Blomberg W."/>
            <person name="Selmecki A."/>
        </authorList>
    </citation>
    <scope>NUCLEOTIDE SEQUENCE [LARGE SCALE GENOMIC DNA]</scope>
    <source>
        <strain evidence="2 3">DSM 5831</strain>
    </source>
</reference>
<dbReference type="SUPFAM" id="SSF56601">
    <property type="entry name" value="beta-lactamase/transpeptidase-like"/>
    <property type="match status" value="1"/>
</dbReference>
<dbReference type="AlphaFoldDB" id="A0A2Z3HIE4"/>
<dbReference type="PANTHER" id="PTHR46825:SF9">
    <property type="entry name" value="BETA-LACTAMASE-RELATED DOMAIN-CONTAINING PROTEIN"/>
    <property type="match status" value="1"/>
</dbReference>
<dbReference type="InterPro" id="IPR050491">
    <property type="entry name" value="AmpC-like"/>
</dbReference>
<evidence type="ECO:0000313" key="2">
    <source>
        <dbReference type="EMBL" id="AWM41594.1"/>
    </source>
</evidence>
<evidence type="ECO:0000313" key="3">
    <source>
        <dbReference type="Proteomes" id="UP000245802"/>
    </source>
</evidence>
<dbReference type="Pfam" id="PF00144">
    <property type="entry name" value="Beta-lactamase"/>
    <property type="match status" value="1"/>
</dbReference>